<evidence type="ECO:0000256" key="5">
    <source>
        <dbReference type="SAM" id="Phobius"/>
    </source>
</evidence>
<keyword evidence="4 5" id="KW-0472">Membrane</keyword>
<dbReference type="PROSITE" id="PS50850">
    <property type="entry name" value="MFS"/>
    <property type="match status" value="1"/>
</dbReference>
<dbReference type="EMBL" id="JBBLXS010000084">
    <property type="protein sequence ID" value="MEK0184957.1"/>
    <property type="molecule type" value="Genomic_DNA"/>
</dbReference>
<evidence type="ECO:0000256" key="2">
    <source>
        <dbReference type="ARBA" id="ARBA00022692"/>
    </source>
</evidence>
<comment type="subcellular location">
    <subcellularLocation>
        <location evidence="1">Cell membrane</location>
        <topology evidence="1">Multi-pass membrane protein</topology>
    </subcellularLocation>
</comment>
<feature type="transmembrane region" description="Helical" evidence="5">
    <location>
        <begin position="216"/>
        <end position="239"/>
    </location>
</feature>
<evidence type="ECO:0000313" key="8">
    <source>
        <dbReference type="Proteomes" id="UP001384579"/>
    </source>
</evidence>
<evidence type="ECO:0000259" key="6">
    <source>
        <dbReference type="PROSITE" id="PS50850"/>
    </source>
</evidence>
<protein>
    <recommendedName>
        <fullName evidence="6">Major facilitator superfamily (MFS) profile domain-containing protein</fullName>
    </recommendedName>
</protein>
<gene>
    <name evidence="7" type="ORF">WMG39_08800</name>
</gene>
<dbReference type="InterPro" id="IPR020846">
    <property type="entry name" value="MFS_dom"/>
</dbReference>
<feature type="domain" description="Major facilitator superfamily (MFS) profile" evidence="6">
    <location>
        <begin position="221"/>
        <end position="404"/>
    </location>
</feature>
<feature type="transmembrane region" description="Helical" evidence="5">
    <location>
        <begin position="174"/>
        <end position="195"/>
    </location>
</feature>
<dbReference type="Proteomes" id="UP001384579">
    <property type="component" value="Unassembled WGS sequence"/>
</dbReference>
<feature type="transmembrane region" description="Helical" evidence="5">
    <location>
        <begin position="112"/>
        <end position="130"/>
    </location>
</feature>
<feature type="transmembrane region" description="Helical" evidence="5">
    <location>
        <begin position="82"/>
        <end position="106"/>
    </location>
</feature>
<dbReference type="InterPro" id="IPR036259">
    <property type="entry name" value="MFS_trans_sf"/>
</dbReference>
<proteinExistence type="predicted"/>
<feature type="transmembrane region" description="Helical" evidence="5">
    <location>
        <begin position="150"/>
        <end position="168"/>
    </location>
</feature>
<evidence type="ECO:0000313" key="7">
    <source>
        <dbReference type="EMBL" id="MEK0184957.1"/>
    </source>
</evidence>
<dbReference type="Gene3D" id="1.20.1250.20">
    <property type="entry name" value="MFS general substrate transporter like domains"/>
    <property type="match status" value="2"/>
</dbReference>
<comment type="caution">
    <text evidence="7">The sequence shown here is derived from an EMBL/GenBank/DDBJ whole genome shotgun (WGS) entry which is preliminary data.</text>
</comment>
<name>A0ABU8YKU7_9CYAN</name>
<keyword evidence="8" id="KW-1185">Reference proteome</keyword>
<feature type="transmembrane region" description="Helical" evidence="5">
    <location>
        <begin position="12"/>
        <end position="32"/>
    </location>
</feature>
<sequence length="404" mass="42251">MKNSQSQSLILWRQVGGVAALQGAITLSWMLYRLYLPQLLAGFGFAGFDRGITILEDSLAIAIEPFAGWLSDKQRHWMGTRFPLIVVATILSSVIFMAIPAIFIFGNPVSPLRWIFPVVIVAWAIAMAMFRSPAVSLLGQYATQTQLPHAMSLLVLVGGLVGAARPVAGDFILSWGPAFAFALGSFVLLGAVAFLRSVNPDAAVSELPPDIAISGAVSIKALGLVALTGMAVAWGTRAMGERILPHVFKTQIVGVDAKLLMAGFTLGLAVSCLLAGAIAVRLGNQTTLLAGLVATAVLLLVMVLSQGFVMVAVTVLAVIFTNSFITTGAIPFALSLVPPHRGGLGVGFYFGGFSLGMSLYSMVFVAPLAVAAVTTAMVGAIAFLVAAVCVLAGDRLKLTPYVTN</sequence>
<feature type="transmembrane region" description="Helical" evidence="5">
    <location>
        <begin position="346"/>
        <end position="363"/>
    </location>
</feature>
<keyword evidence="3 5" id="KW-1133">Transmembrane helix</keyword>
<dbReference type="PANTHER" id="PTHR23528">
    <property type="match status" value="1"/>
</dbReference>
<feature type="transmembrane region" description="Helical" evidence="5">
    <location>
        <begin position="259"/>
        <end position="280"/>
    </location>
</feature>
<evidence type="ECO:0000256" key="4">
    <source>
        <dbReference type="ARBA" id="ARBA00023136"/>
    </source>
</evidence>
<feature type="transmembrane region" description="Helical" evidence="5">
    <location>
        <begin position="311"/>
        <end position="334"/>
    </location>
</feature>
<accession>A0ABU8YKU7</accession>
<feature type="transmembrane region" description="Helical" evidence="5">
    <location>
        <begin position="287"/>
        <end position="305"/>
    </location>
</feature>
<evidence type="ECO:0000256" key="1">
    <source>
        <dbReference type="ARBA" id="ARBA00004651"/>
    </source>
</evidence>
<dbReference type="RefSeq" id="WP_340523031.1">
    <property type="nucleotide sequence ID" value="NZ_JBBLXS010000084.1"/>
</dbReference>
<keyword evidence="2 5" id="KW-0812">Transmembrane</keyword>
<reference evidence="7 8" key="1">
    <citation type="journal article" date="2020" name="Harmful Algae">
        <title>Molecular and morphological characterization of a novel dihydroanatoxin-a producing Microcoleus species (cyanobacteria) from the Russian River, California, USA.</title>
        <authorList>
            <person name="Conklin K.Y."/>
            <person name="Stancheva R."/>
            <person name="Otten T.G."/>
            <person name="Fadness R."/>
            <person name="Boyer G.L."/>
            <person name="Read B."/>
            <person name="Zhang X."/>
            <person name="Sheath R.G."/>
        </authorList>
    </citation>
    <scope>NUCLEOTIDE SEQUENCE [LARGE SCALE GENOMIC DNA]</scope>
    <source>
        <strain evidence="7 8">PTRS2</strain>
    </source>
</reference>
<dbReference type="PANTHER" id="PTHR23528:SF1">
    <property type="entry name" value="MAJOR FACILITATOR SUPERFAMILY (MFS) PROFILE DOMAIN-CONTAINING PROTEIN"/>
    <property type="match status" value="1"/>
</dbReference>
<dbReference type="SUPFAM" id="SSF103473">
    <property type="entry name" value="MFS general substrate transporter"/>
    <property type="match status" value="1"/>
</dbReference>
<evidence type="ECO:0000256" key="3">
    <source>
        <dbReference type="ARBA" id="ARBA00022989"/>
    </source>
</evidence>
<organism evidence="7 8">
    <name type="scientific">Microcoleus anatoxicus PTRS2</name>
    <dbReference type="NCBI Taxonomy" id="2705321"/>
    <lineage>
        <taxon>Bacteria</taxon>
        <taxon>Bacillati</taxon>
        <taxon>Cyanobacteriota</taxon>
        <taxon>Cyanophyceae</taxon>
        <taxon>Oscillatoriophycideae</taxon>
        <taxon>Oscillatoriales</taxon>
        <taxon>Microcoleaceae</taxon>
        <taxon>Microcoleus</taxon>
        <taxon>Microcoleus anatoxicus</taxon>
    </lineage>
</organism>
<feature type="transmembrane region" description="Helical" evidence="5">
    <location>
        <begin position="369"/>
        <end position="392"/>
    </location>
</feature>